<dbReference type="InterPro" id="IPR000241">
    <property type="entry name" value="RlmKL-like_Mtase"/>
</dbReference>
<dbReference type="Pfam" id="PF01170">
    <property type="entry name" value="UPF0020"/>
    <property type="match status" value="1"/>
</dbReference>
<organism evidence="6 7">
    <name type="scientific">Limimaricola soesokkakensis</name>
    <dbReference type="NCBI Taxonomy" id="1343159"/>
    <lineage>
        <taxon>Bacteria</taxon>
        <taxon>Pseudomonadati</taxon>
        <taxon>Pseudomonadota</taxon>
        <taxon>Alphaproteobacteria</taxon>
        <taxon>Rhodobacterales</taxon>
        <taxon>Paracoccaceae</taxon>
        <taxon>Limimaricola</taxon>
    </lineage>
</organism>
<dbReference type="GO" id="GO:0003676">
    <property type="term" value="F:nucleic acid binding"/>
    <property type="evidence" value="ECO:0007669"/>
    <property type="project" value="InterPro"/>
</dbReference>
<dbReference type="PANTHER" id="PTHR47313:SF1">
    <property type="entry name" value="RIBOSOMAL RNA LARGE SUBUNIT METHYLTRANSFERASE K_L"/>
    <property type="match status" value="1"/>
</dbReference>
<name>A0A1X6ZKL9_9RHOB</name>
<dbReference type="PROSITE" id="PS01261">
    <property type="entry name" value="UPF0020"/>
    <property type="match status" value="1"/>
</dbReference>
<dbReference type="InterPro" id="IPR053943">
    <property type="entry name" value="RlmKL-like_Mtase_CS"/>
</dbReference>
<dbReference type="Proteomes" id="UP000193495">
    <property type="component" value="Unassembled WGS sequence"/>
</dbReference>
<dbReference type="Proteomes" id="UP000240624">
    <property type="component" value="Unassembled WGS sequence"/>
</dbReference>
<gene>
    <name evidence="6" type="primary">rlmL</name>
    <name evidence="5" type="ORF">CLV79_1085</name>
    <name evidence="6" type="ORF">LOS8367_02386</name>
</gene>
<dbReference type="EMBL" id="PYGB01000008">
    <property type="protein sequence ID" value="PSK84839.1"/>
    <property type="molecule type" value="Genomic_DNA"/>
</dbReference>
<dbReference type="RefSeq" id="WP_085896726.1">
    <property type="nucleotide sequence ID" value="NZ_FWFY01000007.1"/>
</dbReference>
<keyword evidence="2 6" id="KW-0808">Transferase</keyword>
<dbReference type="OrthoDB" id="9809404at2"/>
<feature type="domain" description="RlmL ferredoxin-like" evidence="4">
    <location>
        <begin position="7"/>
        <end position="62"/>
    </location>
</feature>
<protein>
    <submittedName>
        <fullName evidence="5">Putative N6-adenine-specific DNA methylase</fullName>
    </submittedName>
    <submittedName>
        <fullName evidence="6">Ribosomal RNA large subunit methyltransferase L</fullName>
        <ecNumber evidence="6">2.1.1.173</ecNumber>
    </submittedName>
</protein>
<dbReference type="InterPro" id="IPR054170">
    <property type="entry name" value="RlmL_1st"/>
</dbReference>
<evidence type="ECO:0000313" key="6">
    <source>
        <dbReference type="EMBL" id="SLN52200.1"/>
    </source>
</evidence>
<keyword evidence="8" id="KW-1185">Reference proteome</keyword>
<evidence type="ECO:0000313" key="5">
    <source>
        <dbReference type="EMBL" id="PSK84839.1"/>
    </source>
</evidence>
<reference evidence="6 7" key="1">
    <citation type="submission" date="2017-03" db="EMBL/GenBank/DDBJ databases">
        <authorList>
            <person name="Afonso C.L."/>
            <person name="Miller P.J."/>
            <person name="Scott M.A."/>
            <person name="Spackman E."/>
            <person name="Goraichik I."/>
            <person name="Dimitrov K.M."/>
            <person name="Suarez D.L."/>
            <person name="Swayne D.E."/>
        </authorList>
    </citation>
    <scope>NUCLEOTIDE SEQUENCE [LARGE SCALE GENOMIC DNA]</scope>
    <source>
        <strain evidence="6 7">CECT 8367</strain>
    </source>
</reference>
<evidence type="ECO:0000313" key="8">
    <source>
        <dbReference type="Proteomes" id="UP000240624"/>
    </source>
</evidence>
<dbReference type="Gene3D" id="3.30.2130.30">
    <property type="match status" value="1"/>
</dbReference>
<dbReference type="EC" id="2.1.1.173" evidence="6"/>
<reference evidence="5 8" key="2">
    <citation type="submission" date="2018-03" db="EMBL/GenBank/DDBJ databases">
        <title>Genomic Encyclopedia of Archaeal and Bacterial Type Strains, Phase II (KMG-II): from individual species to whole genera.</title>
        <authorList>
            <person name="Goeker M."/>
        </authorList>
    </citation>
    <scope>NUCLEOTIDE SEQUENCE [LARGE SCALE GENOMIC DNA]</scope>
    <source>
        <strain evidence="5 8">DSM 29956</strain>
    </source>
</reference>
<dbReference type="SUPFAM" id="SSF53335">
    <property type="entry name" value="S-adenosyl-L-methionine-dependent methyltransferases"/>
    <property type="match status" value="1"/>
</dbReference>
<dbReference type="EMBL" id="FWFY01000007">
    <property type="protein sequence ID" value="SLN52200.1"/>
    <property type="molecule type" value="Genomic_DNA"/>
</dbReference>
<dbReference type="PROSITE" id="PS00092">
    <property type="entry name" value="N6_MTASE"/>
    <property type="match status" value="1"/>
</dbReference>
<dbReference type="CDD" id="cd11715">
    <property type="entry name" value="THUMP_AdoMetMT"/>
    <property type="match status" value="1"/>
</dbReference>
<dbReference type="Gene3D" id="3.40.50.150">
    <property type="entry name" value="Vaccinia Virus protein VP39"/>
    <property type="match status" value="1"/>
</dbReference>
<dbReference type="GO" id="GO:0070043">
    <property type="term" value="F:rRNA (guanine-N7-)-methyltransferase activity"/>
    <property type="evidence" value="ECO:0007669"/>
    <property type="project" value="TreeGrafter"/>
</dbReference>
<dbReference type="InterPro" id="IPR029063">
    <property type="entry name" value="SAM-dependent_MTases_sf"/>
</dbReference>
<proteinExistence type="predicted"/>
<sequence length="383" mass="40819">MTDSTFEIFLQAPPGLEPLLAEEAREKGFLTPTPVPGGVTTRGGWEDVWRANLELRGAGRVLVRIGSFMAFHLAQLDKRAHKFPWAELLRPGETVRVDVSCRRSKIYHAGAAKQRIETALEAFGARIAGDTVQDEESDAEAGIEALTLKVRIEDNEVIFSLDSSGAPLHRRGTKQFVGKAPMRETLAALFLRACGYDGREPVYDPMCGSGTFVLEAASIAAGRAPGLSRGFAFERLASFDATRWQALRDAASGSATPELRFAGSDRDAGAVAGANANAARARLGDLATFHHAAVSDAAPLEGPPGLVIVNPPYGGRIGNKKLLYGLHGALGETLRRNFRGWRVGIVTSEAGLARATGLPVTPWGPPVPHGGLKITLFTAPPIT</sequence>
<dbReference type="PANTHER" id="PTHR47313">
    <property type="entry name" value="RIBOSOMAL RNA LARGE SUBUNIT METHYLTRANSFERASE K/L"/>
    <property type="match status" value="1"/>
</dbReference>
<evidence type="ECO:0000259" key="4">
    <source>
        <dbReference type="Pfam" id="PF22020"/>
    </source>
</evidence>
<evidence type="ECO:0000313" key="7">
    <source>
        <dbReference type="Proteomes" id="UP000193495"/>
    </source>
</evidence>
<keyword evidence="1 6" id="KW-0489">Methyltransferase</keyword>
<dbReference type="AlphaFoldDB" id="A0A1X6ZKL9"/>
<evidence type="ECO:0000256" key="2">
    <source>
        <dbReference type="ARBA" id="ARBA00022679"/>
    </source>
</evidence>
<dbReference type="InterPro" id="IPR002052">
    <property type="entry name" value="DNA_methylase_N6_adenine_CS"/>
</dbReference>
<accession>A0A1X6ZKL9</accession>
<evidence type="ECO:0000256" key="1">
    <source>
        <dbReference type="ARBA" id="ARBA00022603"/>
    </source>
</evidence>
<dbReference type="Pfam" id="PF22020">
    <property type="entry name" value="RlmL_1st"/>
    <property type="match status" value="1"/>
</dbReference>
<dbReference type="GO" id="GO:0052915">
    <property type="term" value="F:23S rRNA (guanine(2445)-N(2))-methyltransferase activity"/>
    <property type="evidence" value="ECO:0007669"/>
    <property type="project" value="UniProtKB-EC"/>
</dbReference>
<evidence type="ECO:0000259" key="3">
    <source>
        <dbReference type="Pfam" id="PF01170"/>
    </source>
</evidence>
<feature type="domain" description="Ribosomal RNA large subunit methyltransferase K/L-like methyltransferase" evidence="3">
    <location>
        <begin position="171"/>
        <end position="355"/>
    </location>
</feature>